<sequence length="167" mass="18974">MDLGRRTRSSTGQILKSSTFRASMSQKQKLAEELRDAVHKTGFFSITGTGFTQAEVERQYDIGQAYFNLPLEVKGDAKYRCDFGKGNYFGYRVANEKAIMGTSVLDNVESVNIPKFIPANAHEPFHPFLRQYGTEIEDFSRRSLNLASKTFTLFSTILELPEDYFSQ</sequence>
<organism evidence="2 3">
    <name type="scientific">Zopfia rhizophila CBS 207.26</name>
    <dbReference type="NCBI Taxonomy" id="1314779"/>
    <lineage>
        <taxon>Eukaryota</taxon>
        <taxon>Fungi</taxon>
        <taxon>Dikarya</taxon>
        <taxon>Ascomycota</taxon>
        <taxon>Pezizomycotina</taxon>
        <taxon>Dothideomycetes</taxon>
        <taxon>Dothideomycetes incertae sedis</taxon>
        <taxon>Zopfiaceae</taxon>
        <taxon>Zopfia</taxon>
    </lineage>
</organism>
<reference evidence="2" key="1">
    <citation type="journal article" date="2020" name="Stud. Mycol.">
        <title>101 Dothideomycetes genomes: a test case for predicting lifestyles and emergence of pathogens.</title>
        <authorList>
            <person name="Haridas S."/>
            <person name="Albert R."/>
            <person name="Binder M."/>
            <person name="Bloem J."/>
            <person name="Labutti K."/>
            <person name="Salamov A."/>
            <person name="Andreopoulos B."/>
            <person name="Baker S."/>
            <person name="Barry K."/>
            <person name="Bills G."/>
            <person name="Bluhm B."/>
            <person name="Cannon C."/>
            <person name="Castanera R."/>
            <person name="Culley D."/>
            <person name="Daum C."/>
            <person name="Ezra D."/>
            <person name="Gonzalez J."/>
            <person name="Henrissat B."/>
            <person name="Kuo A."/>
            <person name="Liang C."/>
            <person name="Lipzen A."/>
            <person name="Lutzoni F."/>
            <person name="Magnuson J."/>
            <person name="Mondo S."/>
            <person name="Nolan M."/>
            <person name="Ohm R."/>
            <person name="Pangilinan J."/>
            <person name="Park H.-J."/>
            <person name="Ramirez L."/>
            <person name="Alfaro M."/>
            <person name="Sun H."/>
            <person name="Tritt A."/>
            <person name="Yoshinaga Y."/>
            <person name="Zwiers L.-H."/>
            <person name="Turgeon B."/>
            <person name="Goodwin S."/>
            <person name="Spatafora J."/>
            <person name="Crous P."/>
            <person name="Grigoriev I."/>
        </authorList>
    </citation>
    <scope>NUCLEOTIDE SEQUENCE</scope>
    <source>
        <strain evidence="2">CBS 207.26</strain>
    </source>
</reference>
<dbReference type="OrthoDB" id="406156at2759"/>
<protein>
    <recommendedName>
        <fullName evidence="1">Non-haem dioxygenase N-terminal domain-containing protein</fullName>
    </recommendedName>
</protein>
<dbReference type="Pfam" id="PF14226">
    <property type="entry name" value="DIOX_N"/>
    <property type="match status" value="1"/>
</dbReference>
<dbReference type="SUPFAM" id="SSF51197">
    <property type="entry name" value="Clavaminate synthase-like"/>
    <property type="match status" value="1"/>
</dbReference>
<keyword evidence="3" id="KW-1185">Reference proteome</keyword>
<dbReference type="AlphaFoldDB" id="A0A6A6DGB1"/>
<dbReference type="Proteomes" id="UP000800200">
    <property type="component" value="Unassembled WGS sequence"/>
</dbReference>
<evidence type="ECO:0000259" key="1">
    <source>
        <dbReference type="Pfam" id="PF14226"/>
    </source>
</evidence>
<proteinExistence type="predicted"/>
<accession>A0A6A6DGB1</accession>
<dbReference type="InterPro" id="IPR026992">
    <property type="entry name" value="DIOX_N"/>
</dbReference>
<gene>
    <name evidence="2" type="ORF">K469DRAFT_809610</name>
</gene>
<dbReference type="EMBL" id="ML994691">
    <property type="protein sequence ID" value="KAF2177269.1"/>
    <property type="molecule type" value="Genomic_DNA"/>
</dbReference>
<dbReference type="InterPro" id="IPR027443">
    <property type="entry name" value="IPNS-like_sf"/>
</dbReference>
<feature type="domain" description="Non-haem dioxygenase N-terminal" evidence="1">
    <location>
        <begin position="23"/>
        <end position="120"/>
    </location>
</feature>
<evidence type="ECO:0000313" key="2">
    <source>
        <dbReference type="EMBL" id="KAF2177269.1"/>
    </source>
</evidence>
<evidence type="ECO:0000313" key="3">
    <source>
        <dbReference type="Proteomes" id="UP000800200"/>
    </source>
</evidence>
<name>A0A6A6DGB1_9PEZI</name>
<dbReference type="Gene3D" id="2.60.120.330">
    <property type="entry name" value="B-lactam Antibiotic, Isopenicillin N Synthase, Chain"/>
    <property type="match status" value="1"/>
</dbReference>